<feature type="compositionally biased region" description="Low complexity" evidence="1">
    <location>
        <begin position="489"/>
        <end position="499"/>
    </location>
</feature>
<keyword evidence="3" id="KW-1185">Reference proteome</keyword>
<name>A0AA39HQB3_9BILA</name>
<dbReference type="EMBL" id="JAUCMV010000003">
    <property type="protein sequence ID" value="KAK0410095.1"/>
    <property type="molecule type" value="Genomic_DNA"/>
</dbReference>
<protein>
    <submittedName>
        <fullName evidence="2">Uncharacterized protein</fullName>
    </submittedName>
</protein>
<evidence type="ECO:0000256" key="1">
    <source>
        <dbReference type="SAM" id="MobiDB-lite"/>
    </source>
</evidence>
<dbReference type="Proteomes" id="UP001175271">
    <property type="component" value="Unassembled WGS sequence"/>
</dbReference>
<gene>
    <name evidence="2" type="ORF">QR680_004940</name>
</gene>
<feature type="compositionally biased region" description="Basic residues" evidence="1">
    <location>
        <begin position="500"/>
        <end position="528"/>
    </location>
</feature>
<reference evidence="2" key="1">
    <citation type="submission" date="2023-06" db="EMBL/GenBank/DDBJ databases">
        <title>Genomic analysis of the entomopathogenic nematode Steinernema hermaphroditum.</title>
        <authorList>
            <person name="Schwarz E.M."/>
            <person name="Heppert J.K."/>
            <person name="Baniya A."/>
            <person name="Schwartz H.T."/>
            <person name="Tan C.-H."/>
            <person name="Antoshechkin I."/>
            <person name="Sternberg P.W."/>
            <person name="Goodrich-Blair H."/>
            <person name="Dillman A.R."/>
        </authorList>
    </citation>
    <scope>NUCLEOTIDE SEQUENCE</scope>
    <source>
        <strain evidence="2">PS9179</strain>
        <tissue evidence="2">Whole animal</tissue>
    </source>
</reference>
<evidence type="ECO:0000313" key="2">
    <source>
        <dbReference type="EMBL" id="KAK0410095.1"/>
    </source>
</evidence>
<accession>A0AA39HQB3</accession>
<feature type="region of interest" description="Disordered" evidence="1">
    <location>
        <begin position="487"/>
        <end position="541"/>
    </location>
</feature>
<comment type="caution">
    <text evidence="2">The sequence shown here is derived from an EMBL/GenBank/DDBJ whole genome shotgun (WGS) entry which is preliminary data.</text>
</comment>
<sequence length="541" mass="60716">MDDQPRTCRRDARISSDFSCVELTNTDVSDGRERSSSKCSPRPFGVILRDPNVPVLKINPAVTSPSRTVSRIQCPKKCSKALSKWLCERCQGAVFFSLADWCFCYCGRYSVHAVEYRCNMPGHELVAPMSVVRPIPEERYNVAVICKAKEPRARWLSWVIDPVNPIRSPGDTFEVRQGQRVFQFADATEDGGIREFHAVCIVLPLYGNIRAQLFEAIAILGRNALKNIIVCVTDDTTGGANIKSLEDAVRSLNLGTETNFSTFLYGESAARDQDAVNEFLDLVCYMHPPIERQFPIVKKSSEDVKRLANALKNVCRLVEKSVSLNINLFAEDRSENTRMRTFILTSSMKEPRVVPELANAELLDCEFITDTDYCAEIFKCRTSEKWTQKAVAEELDRLQEVKAFFKAITQQLEYCLKHASSSDDAVGDRIHRIREDVLASCYRDEILEYLSAIVPQNTVSSARVVHCRSKSLLPPLNMDSCADIVADGSQSPSSESLSPLRRKSRGGRRRRARGGRNRGRGGRSRARRLSAACAPPEDLLQ</sequence>
<proteinExistence type="predicted"/>
<organism evidence="2 3">
    <name type="scientific">Steinernema hermaphroditum</name>
    <dbReference type="NCBI Taxonomy" id="289476"/>
    <lineage>
        <taxon>Eukaryota</taxon>
        <taxon>Metazoa</taxon>
        <taxon>Ecdysozoa</taxon>
        <taxon>Nematoda</taxon>
        <taxon>Chromadorea</taxon>
        <taxon>Rhabditida</taxon>
        <taxon>Tylenchina</taxon>
        <taxon>Panagrolaimomorpha</taxon>
        <taxon>Strongyloidoidea</taxon>
        <taxon>Steinernematidae</taxon>
        <taxon>Steinernema</taxon>
    </lineage>
</organism>
<evidence type="ECO:0000313" key="3">
    <source>
        <dbReference type="Proteomes" id="UP001175271"/>
    </source>
</evidence>
<dbReference type="AlphaFoldDB" id="A0AA39HQB3"/>